<sequence length="422" mass="47110">MHKHSLYTHKAWQFDDRVIECPVADLEREDLVAQSISSVNLDVSAQLLQRRGPETWFRDPTKKEATDLFRAAPSWCATSRTSSPNPGAFLAGTCTGSRYTVNRVIRYLRKFIQACHLSPHRGCLQTVVENVLVIFQALRASVCPAEARAQEAGVHRDNGAGLQGAGGLVRLRLRRNGSTILHDVDKANGFRGRRRRKAASSSHSPQQPSSSQKGASLLFETSPLELLLGWVVPADTTSTVSMRRWRIRVWKETSLSGGLICALLLLQTALQQVSASSRSRYGRRGRIQQTADSSDEPYWSPPPRNSHHGNRRYDQPYDQPPDYYYDYKHEYKHDYDIVFPLLLLIMAPLAVSAFLLPITASLMTNTFFLVNGATNAAIQGRRRRSAGGQPSQELIGFLDELEKAIGKYGLQSAQKPLKSVPI</sequence>
<dbReference type="Proteomes" id="UP000805193">
    <property type="component" value="Unassembled WGS sequence"/>
</dbReference>
<evidence type="ECO:0000313" key="1">
    <source>
        <dbReference type="EMBL" id="KAG0427810.1"/>
    </source>
</evidence>
<proteinExistence type="predicted"/>
<protein>
    <submittedName>
        <fullName evidence="1">Uncharacterized protein</fullName>
    </submittedName>
</protein>
<evidence type="ECO:0000313" key="2">
    <source>
        <dbReference type="Proteomes" id="UP000805193"/>
    </source>
</evidence>
<organism evidence="1 2">
    <name type="scientific">Ixodes persulcatus</name>
    <name type="common">Taiga tick</name>
    <dbReference type="NCBI Taxonomy" id="34615"/>
    <lineage>
        <taxon>Eukaryota</taxon>
        <taxon>Metazoa</taxon>
        <taxon>Ecdysozoa</taxon>
        <taxon>Arthropoda</taxon>
        <taxon>Chelicerata</taxon>
        <taxon>Arachnida</taxon>
        <taxon>Acari</taxon>
        <taxon>Parasitiformes</taxon>
        <taxon>Ixodida</taxon>
        <taxon>Ixodoidea</taxon>
        <taxon>Ixodidae</taxon>
        <taxon>Ixodinae</taxon>
        <taxon>Ixodes</taxon>
    </lineage>
</organism>
<reference evidence="1 2" key="1">
    <citation type="journal article" date="2020" name="Cell">
        <title>Large-Scale Comparative Analyses of Tick Genomes Elucidate Their Genetic Diversity and Vector Capacities.</title>
        <authorList>
            <consortium name="Tick Genome and Microbiome Consortium (TIGMIC)"/>
            <person name="Jia N."/>
            <person name="Wang J."/>
            <person name="Shi W."/>
            <person name="Du L."/>
            <person name="Sun Y."/>
            <person name="Zhan W."/>
            <person name="Jiang J.F."/>
            <person name="Wang Q."/>
            <person name="Zhang B."/>
            <person name="Ji P."/>
            <person name="Bell-Sakyi L."/>
            <person name="Cui X.M."/>
            <person name="Yuan T.T."/>
            <person name="Jiang B.G."/>
            <person name="Yang W.F."/>
            <person name="Lam T.T."/>
            <person name="Chang Q.C."/>
            <person name="Ding S.J."/>
            <person name="Wang X.J."/>
            <person name="Zhu J.G."/>
            <person name="Ruan X.D."/>
            <person name="Zhao L."/>
            <person name="Wei J.T."/>
            <person name="Ye R.Z."/>
            <person name="Que T.C."/>
            <person name="Du C.H."/>
            <person name="Zhou Y.H."/>
            <person name="Cheng J.X."/>
            <person name="Dai P.F."/>
            <person name="Guo W.B."/>
            <person name="Han X.H."/>
            <person name="Huang E.J."/>
            <person name="Li L.F."/>
            <person name="Wei W."/>
            <person name="Gao Y.C."/>
            <person name="Liu J.Z."/>
            <person name="Shao H.Z."/>
            <person name="Wang X."/>
            <person name="Wang C.C."/>
            <person name="Yang T.C."/>
            <person name="Huo Q.B."/>
            <person name="Li W."/>
            <person name="Chen H.Y."/>
            <person name="Chen S.E."/>
            <person name="Zhou L.G."/>
            <person name="Ni X.B."/>
            <person name="Tian J.H."/>
            <person name="Sheng Y."/>
            <person name="Liu T."/>
            <person name="Pan Y.S."/>
            <person name="Xia L.Y."/>
            <person name="Li J."/>
            <person name="Zhao F."/>
            <person name="Cao W.C."/>
        </authorList>
    </citation>
    <scope>NUCLEOTIDE SEQUENCE [LARGE SCALE GENOMIC DNA]</scope>
    <source>
        <strain evidence="1">Iper-2018</strain>
    </source>
</reference>
<gene>
    <name evidence="1" type="ORF">HPB47_025146</name>
</gene>
<keyword evidence="2" id="KW-1185">Reference proteome</keyword>
<accession>A0AC60Q2L2</accession>
<comment type="caution">
    <text evidence="1">The sequence shown here is derived from an EMBL/GenBank/DDBJ whole genome shotgun (WGS) entry which is preliminary data.</text>
</comment>
<name>A0AC60Q2L2_IXOPE</name>
<dbReference type="EMBL" id="JABSTQ010009588">
    <property type="protein sequence ID" value="KAG0427810.1"/>
    <property type="molecule type" value="Genomic_DNA"/>
</dbReference>